<protein>
    <recommendedName>
        <fullName evidence="4 6">U3 small nucleolar RNA-associated protein 25</fullName>
        <shortName evidence="6">U3 snoRNA-associated protein 25</shortName>
    </recommendedName>
</protein>
<dbReference type="SUPFAM" id="SSF52540">
    <property type="entry name" value="P-loop containing nucleoside triphosphate hydrolases"/>
    <property type="match status" value="1"/>
</dbReference>
<keyword evidence="5 6" id="KW-0539">Nucleus</keyword>
<comment type="caution">
    <text evidence="10">The sequence shown here is derived from an EMBL/GenBank/DDBJ whole genome shotgun (WGS) entry which is preliminary data.</text>
</comment>
<evidence type="ECO:0000259" key="8">
    <source>
        <dbReference type="Pfam" id="PF06862"/>
    </source>
</evidence>
<feature type="compositionally biased region" description="Basic residues" evidence="7">
    <location>
        <begin position="64"/>
        <end position="79"/>
    </location>
</feature>
<evidence type="ECO:0000256" key="2">
    <source>
        <dbReference type="ARBA" id="ARBA00004604"/>
    </source>
</evidence>
<accession>A0A9W8CMM9</accession>
<dbReference type="GO" id="GO:0000462">
    <property type="term" value="P:maturation of SSU-rRNA from tricistronic rRNA transcript (SSU-rRNA, 5.8S rRNA, LSU-rRNA)"/>
    <property type="evidence" value="ECO:0007669"/>
    <property type="project" value="TreeGrafter"/>
</dbReference>
<evidence type="ECO:0000259" key="9">
    <source>
        <dbReference type="Pfam" id="PF22916"/>
    </source>
</evidence>
<evidence type="ECO:0000256" key="3">
    <source>
        <dbReference type="ARBA" id="ARBA00009223"/>
    </source>
</evidence>
<comment type="subunit">
    <text evidence="6">Component of the ribosomal small subunit (SSU) processome composed of at least 40 protein subunits and snoRNA U3.</text>
</comment>
<feature type="compositionally biased region" description="Basic residues" evidence="7">
    <location>
        <begin position="1"/>
        <end position="11"/>
    </location>
</feature>
<dbReference type="Gene3D" id="3.40.50.300">
    <property type="entry name" value="P-loop containing nucleotide triphosphate hydrolases"/>
    <property type="match status" value="1"/>
</dbReference>
<keyword evidence="6" id="KW-0698">rRNA processing</keyword>
<comment type="subcellular location">
    <subcellularLocation>
        <location evidence="2 6">Nucleus</location>
        <location evidence="2 6">Nucleolus</location>
    </subcellularLocation>
</comment>
<evidence type="ECO:0000256" key="4">
    <source>
        <dbReference type="ARBA" id="ARBA00015422"/>
    </source>
</evidence>
<feature type="compositionally biased region" description="Acidic residues" evidence="7">
    <location>
        <begin position="130"/>
        <end position="143"/>
    </location>
</feature>
<feature type="region of interest" description="Disordered" evidence="7">
    <location>
        <begin position="1"/>
        <end position="32"/>
    </location>
</feature>
<proteinExistence type="inferred from homology"/>
<dbReference type="InterPro" id="IPR027417">
    <property type="entry name" value="P-loop_NTPase"/>
</dbReference>
<feature type="region of interest" description="Disordered" evidence="7">
    <location>
        <begin position="49"/>
        <end position="104"/>
    </location>
</feature>
<name>A0A9W8CMM9_9FUNG</name>
<gene>
    <name evidence="10" type="primary">UTP25</name>
    <name evidence="10" type="ORF">LPJ64_000153</name>
</gene>
<feature type="compositionally biased region" description="Polar residues" evidence="7">
    <location>
        <begin position="201"/>
        <end position="211"/>
    </location>
</feature>
<evidence type="ECO:0000313" key="10">
    <source>
        <dbReference type="EMBL" id="KAJ1648573.1"/>
    </source>
</evidence>
<sequence>MPPAKKSKKLTRKELQQLKEYGQLDPLGSMGAENDLDEVISKAINRRGHGRFSGVIPLDEEKTRGRKHVRGPSRSHRQTIGRDGPSRQKHALAPGNKQKNAKTDAYTKLLKSLSTSKASFINQAVIVSDDEDEEEVVEMDEDHDVYSSGEDEKMDYGGGDDTLKESEADEQEYEIDEVEQDASESEGEIDSESESEGNEVQLANAQTNSSIEKSEVYEEHDYMASHFADDDSTLMHEKLAAVTQKEYKQMPIDDPDLGAAVLFDVSNGGIRPANPRPLKQKLVRPFQKLSNQDGFTDFQRGLFNWFDQYRDVVYSSRSFDKEDEITTAYTLHTMNHVLKSRDRERKNNAELSKAHASRTDAGELRDRGFTRPRVLILTPFRNSAYKVVEKILKLSSADQEINLARLSREYGPGENDEAESKSLKRKPMDFQQTFAGNIDDSFRIGIRFQFNTVKLYADFYRADIIVASPIGLRMTTGAQKGDRKDFDFLSSIEMIIVDQCDVLLMQNWEHVTHVFDCMNKVPKKDHGCDFSRVNNWCLEGLSEYRRQTIMISEYMTPEIQAIFNNNCRSIEGKVRFKPVMQGAIADVVAQVPQIFKKLTVKRLVTAADDRFEHFAQNVFPELQKSTLNEKHTLIFVSSYYDFVRIRNYMRDKGCSFVAISEYSTRTEAMHARMNFYNGNLQFILYSERAHFYHRYPIKGIHHMVFYSLPDHPLYYSELVNLMLTSNDETASSAQLSCTAFYTKYDQLKIERIVGTRLAPQLISGDRSQYTFA</sequence>
<feature type="domain" description="UTP25 NTP hydrolase-like" evidence="9">
    <location>
        <begin position="309"/>
        <end position="574"/>
    </location>
</feature>
<evidence type="ECO:0000313" key="11">
    <source>
        <dbReference type="Proteomes" id="UP001145021"/>
    </source>
</evidence>
<dbReference type="GO" id="GO:0019843">
    <property type="term" value="F:rRNA binding"/>
    <property type="evidence" value="ECO:0007669"/>
    <property type="project" value="TreeGrafter"/>
</dbReference>
<evidence type="ECO:0000256" key="1">
    <source>
        <dbReference type="ARBA" id="ARBA00002883"/>
    </source>
</evidence>
<dbReference type="Proteomes" id="UP001145021">
    <property type="component" value="Unassembled WGS sequence"/>
</dbReference>
<reference evidence="10" key="1">
    <citation type="submission" date="2022-07" db="EMBL/GenBank/DDBJ databases">
        <title>Phylogenomic reconstructions and comparative analyses of Kickxellomycotina fungi.</title>
        <authorList>
            <person name="Reynolds N.K."/>
            <person name="Stajich J.E."/>
            <person name="Barry K."/>
            <person name="Grigoriev I.V."/>
            <person name="Crous P."/>
            <person name="Smith M.E."/>
        </authorList>
    </citation>
    <scope>NUCLEOTIDE SEQUENCE</scope>
    <source>
        <strain evidence="10">NBRC 105413</strain>
    </source>
</reference>
<evidence type="ECO:0000256" key="5">
    <source>
        <dbReference type="ARBA" id="ARBA00023242"/>
    </source>
</evidence>
<dbReference type="EMBL" id="JANBOH010000003">
    <property type="protein sequence ID" value="KAJ1648573.1"/>
    <property type="molecule type" value="Genomic_DNA"/>
</dbReference>
<feature type="compositionally biased region" description="Acidic residues" evidence="7">
    <location>
        <begin position="167"/>
        <end position="197"/>
    </location>
</feature>
<dbReference type="InterPro" id="IPR010678">
    <property type="entry name" value="UTP25"/>
</dbReference>
<dbReference type="GO" id="GO:0032040">
    <property type="term" value="C:small-subunit processome"/>
    <property type="evidence" value="ECO:0007669"/>
    <property type="project" value="TreeGrafter"/>
</dbReference>
<organism evidence="10 11">
    <name type="scientific">Coemansia asiatica</name>
    <dbReference type="NCBI Taxonomy" id="1052880"/>
    <lineage>
        <taxon>Eukaryota</taxon>
        <taxon>Fungi</taxon>
        <taxon>Fungi incertae sedis</taxon>
        <taxon>Zoopagomycota</taxon>
        <taxon>Kickxellomycotina</taxon>
        <taxon>Kickxellomycetes</taxon>
        <taxon>Kickxellales</taxon>
        <taxon>Kickxellaceae</taxon>
        <taxon>Coemansia</taxon>
    </lineage>
</organism>
<dbReference type="PANTHER" id="PTHR12933">
    <property type="entry name" value="ORF PROTEIN-RELATED"/>
    <property type="match status" value="1"/>
</dbReference>
<keyword evidence="6" id="KW-0690">Ribosome biogenesis</keyword>
<dbReference type="Pfam" id="PF22916">
    <property type="entry name" value="UTP25_NTPase-like"/>
    <property type="match status" value="1"/>
</dbReference>
<dbReference type="PANTHER" id="PTHR12933:SF0">
    <property type="entry name" value="U3 SMALL NUCLEOLAR RNA-ASSOCIATED PROTEIN 25 HOMOLOG"/>
    <property type="match status" value="1"/>
</dbReference>
<dbReference type="Pfam" id="PF06862">
    <property type="entry name" value="Utp25_C"/>
    <property type="match status" value="1"/>
</dbReference>
<dbReference type="GO" id="GO:0034511">
    <property type="term" value="F:U3 snoRNA binding"/>
    <property type="evidence" value="ECO:0007669"/>
    <property type="project" value="InterPro"/>
</dbReference>
<feature type="domain" description="UTP25 C-terminal" evidence="8">
    <location>
        <begin position="584"/>
        <end position="771"/>
    </location>
</feature>
<dbReference type="AlphaFoldDB" id="A0A9W8CMM9"/>
<feature type="compositionally biased region" description="Basic and acidic residues" evidence="7">
    <location>
        <begin position="150"/>
        <end position="166"/>
    </location>
</feature>
<feature type="region of interest" description="Disordered" evidence="7">
    <location>
        <begin position="130"/>
        <end position="211"/>
    </location>
</feature>
<evidence type="ECO:0000256" key="7">
    <source>
        <dbReference type="SAM" id="MobiDB-lite"/>
    </source>
</evidence>
<keyword evidence="11" id="KW-1185">Reference proteome</keyword>
<comment type="similarity">
    <text evidence="3 6">Belongs to the UTP25 family.</text>
</comment>
<dbReference type="InterPro" id="IPR053940">
    <property type="entry name" value="UTP25_NTPase-like"/>
</dbReference>
<dbReference type="InterPro" id="IPR053939">
    <property type="entry name" value="UTP25_C"/>
</dbReference>
<evidence type="ECO:0000256" key="6">
    <source>
        <dbReference type="RuleBase" id="RU365070"/>
    </source>
</evidence>
<comment type="function">
    <text evidence="1 6">DEAD-box RNA helicase-like protein required for pre-18S rRNA processing, specifically at sites A0, A1, and A2.</text>
</comment>
<feature type="region of interest" description="Disordered" evidence="7">
    <location>
        <begin position="340"/>
        <end position="363"/>
    </location>
</feature>
<keyword evidence="6" id="KW-0687">Ribonucleoprotein</keyword>